<evidence type="ECO:0000313" key="2">
    <source>
        <dbReference type="Proteomes" id="UP000625711"/>
    </source>
</evidence>
<name>A0A834M3H7_RHYFE</name>
<organism evidence="1 2">
    <name type="scientific">Rhynchophorus ferrugineus</name>
    <name type="common">Red palm weevil</name>
    <name type="synonym">Curculio ferrugineus</name>
    <dbReference type="NCBI Taxonomy" id="354439"/>
    <lineage>
        <taxon>Eukaryota</taxon>
        <taxon>Metazoa</taxon>
        <taxon>Ecdysozoa</taxon>
        <taxon>Arthropoda</taxon>
        <taxon>Hexapoda</taxon>
        <taxon>Insecta</taxon>
        <taxon>Pterygota</taxon>
        <taxon>Neoptera</taxon>
        <taxon>Endopterygota</taxon>
        <taxon>Coleoptera</taxon>
        <taxon>Polyphaga</taxon>
        <taxon>Cucujiformia</taxon>
        <taxon>Curculionidae</taxon>
        <taxon>Dryophthorinae</taxon>
        <taxon>Rhynchophorus</taxon>
    </lineage>
</organism>
<proteinExistence type="predicted"/>
<dbReference type="Proteomes" id="UP000625711">
    <property type="component" value="Unassembled WGS sequence"/>
</dbReference>
<gene>
    <name evidence="1" type="ORF">GWI33_021173</name>
</gene>
<sequence length="112" mass="13806">MEYSYSNTYLFCYLKDNVLEKLLEYVENLLRNRRHIERLADQGRDILNRREALLREIHSRKFSMCLEELHAIFHYRIHKKELVERWIKQYNVNEQDDPEAETPLTRRHSSII</sequence>
<accession>A0A834M3H7</accession>
<protein>
    <submittedName>
        <fullName evidence="1">Uncharacterized protein</fullName>
    </submittedName>
</protein>
<comment type="caution">
    <text evidence="1">The sequence shown here is derived from an EMBL/GenBank/DDBJ whole genome shotgun (WGS) entry which is preliminary data.</text>
</comment>
<evidence type="ECO:0000313" key="1">
    <source>
        <dbReference type="EMBL" id="KAF7265410.1"/>
    </source>
</evidence>
<reference evidence="1" key="1">
    <citation type="submission" date="2020-08" db="EMBL/GenBank/DDBJ databases">
        <title>Genome sequencing and assembly of the red palm weevil Rhynchophorus ferrugineus.</title>
        <authorList>
            <person name="Dias G.B."/>
            <person name="Bergman C.M."/>
            <person name="Manee M."/>
        </authorList>
    </citation>
    <scope>NUCLEOTIDE SEQUENCE</scope>
    <source>
        <strain evidence="1">AA-2017</strain>
        <tissue evidence="1">Whole larva</tissue>
    </source>
</reference>
<dbReference type="AlphaFoldDB" id="A0A834M3H7"/>
<keyword evidence="2" id="KW-1185">Reference proteome</keyword>
<dbReference type="EMBL" id="JAACXV010014618">
    <property type="protein sequence ID" value="KAF7265410.1"/>
    <property type="molecule type" value="Genomic_DNA"/>
</dbReference>
<dbReference type="OrthoDB" id="2408655at2759"/>